<dbReference type="GO" id="GO:0003938">
    <property type="term" value="F:IMP dehydrogenase activity"/>
    <property type="evidence" value="ECO:0007669"/>
    <property type="project" value="UniProtKB-EC"/>
</dbReference>
<dbReference type="SUPFAM" id="SSF51412">
    <property type="entry name" value="Inosine monophosphate dehydrogenase (IMPDH)"/>
    <property type="match status" value="1"/>
</dbReference>
<evidence type="ECO:0000313" key="3">
    <source>
        <dbReference type="EMBL" id="CAK8053725.1"/>
    </source>
</evidence>
<feature type="domain" description="IMP dehydrogenase/GMP reductase" evidence="2">
    <location>
        <begin position="9"/>
        <end position="258"/>
    </location>
</feature>
<accession>A0ABP0EN82</accession>
<dbReference type="Pfam" id="PF00478">
    <property type="entry name" value="IMPDH"/>
    <property type="match status" value="1"/>
</dbReference>
<proteinExistence type="inferred from homology"/>
<evidence type="ECO:0000259" key="2">
    <source>
        <dbReference type="Pfam" id="PF00478"/>
    </source>
</evidence>
<keyword evidence="4" id="KW-1185">Reference proteome</keyword>
<comment type="similarity">
    <text evidence="1">Belongs to the IMPDH/GMPR family.</text>
</comment>
<keyword evidence="3" id="KW-0560">Oxidoreductase</keyword>
<dbReference type="SMART" id="SM01240">
    <property type="entry name" value="IMPDH"/>
    <property type="match status" value="1"/>
</dbReference>
<dbReference type="InterPro" id="IPR005990">
    <property type="entry name" value="IMP_DH"/>
</dbReference>
<organism evidence="3 4">
    <name type="scientific">Eupransor demetentiae</name>
    <dbReference type="NCBI Taxonomy" id="3109584"/>
    <lineage>
        <taxon>Bacteria</taxon>
        <taxon>Bacillati</taxon>
        <taxon>Bacillota</taxon>
        <taxon>Bacilli</taxon>
        <taxon>Lactobacillales</taxon>
        <taxon>Lactobacillaceae</taxon>
        <taxon>Eupransor</taxon>
    </lineage>
</organism>
<name>A0ABP0EN82_9LACO</name>
<dbReference type="RefSeq" id="WP_349641279.1">
    <property type="nucleotide sequence ID" value="NZ_CAWVOH010000001.1"/>
</dbReference>
<protein>
    <submittedName>
        <fullName evidence="3">IMP dehydrogenase/GMP reductase (GuaB)</fullName>
        <ecNumber evidence="3">1.1.1.205</ecNumber>
    </submittedName>
</protein>
<reference evidence="3 4" key="1">
    <citation type="submission" date="2024-01" db="EMBL/GenBank/DDBJ databases">
        <authorList>
            <person name="Botero Cardona J."/>
        </authorList>
    </citation>
    <scope>NUCLEOTIDE SEQUENCE [LARGE SCALE GENOMIC DNA]</scope>
    <source>
        <strain evidence="3 4">LMG 33000</strain>
    </source>
</reference>
<gene>
    <name evidence="3" type="ORF">R54876_GBNLAHCA_00282</name>
</gene>
<evidence type="ECO:0000313" key="4">
    <source>
        <dbReference type="Proteomes" id="UP001314241"/>
    </source>
</evidence>
<dbReference type="EMBL" id="CAWVOH010000001">
    <property type="protein sequence ID" value="CAK8053725.1"/>
    <property type="molecule type" value="Genomic_DNA"/>
</dbReference>
<sequence>MTNQASKQGLGYDQTLLVPAASSVLPHTVSLSSHLGTFKLKEPLVANAMGSESNDYAIPMALAGGLGVIAAEKDLDDQVAEIKKVKNHAVNIEESEKALLDDAGQLKVGTEVWLTDGVAERMNTLVDAGADAIFVYLNKALDDAAVKQLSELKHKFEKTLLVVGLIDDPKEAKQLYEAGIDTIIAGPSQNSAWPADHHYPFLTVTMDIAEVAADYDKAVIAGGGIHYSGDVVKAIAAGADAVMISDYLSGDESPKDAIFQIDGGLRAGMGYTGSADIATLQAQAQFVQITDNGLRESHPHDVQITKQAPNYVEQEKD</sequence>
<dbReference type="Gene3D" id="3.20.20.70">
    <property type="entry name" value="Aldolase class I"/>
    <property type="match status" value="2"/>
</dbReference>
<comment type="caution">
    <text evidence="3">The sequence shown here is derived from an EMBL/GenBank/DDBJ whole genome shotgun (WGS) entry which is preliminary data.</text>
</comment>
<dbReference type="PANTHER" id="PTHR11911">
    <property type="entry name" value="INOSINE-5-MONOPHOSPHATE DEHYDROGENASE RELATED"/>
    <property type="match status" value="1"/>
</dbReference>
<evidence type="ECO:0000256" key="1">
    <source>
        <dbReference type="ARBA" id="ARBA00005502"/>
    </source>
</evidence>
<dbReference type="InterPro" id="IPR013785">
    <property type="entry name" value="Aldolase_TIM"/>
</dbReference>
<dbReference type="Proteomes" id="UP001314241">
    <property type="component" value="Unassembled WGS sequence"/>
</dbReference>
<dbReference type="EC" id="1.1.1.205" evidence="3"/>
<dbReference type="PANTHER" id="PTHR11911:SF111">
    <property type="entry name" value="INOSINE-5'-MONOPHOSPHATE DEHYDROGENASE"/>
    <property type="match status" value="1"/>
</dbReference>
<dbReference type="InterPro" id="IPR001093">
    <property type="entry name" value="IMP_DH_GMPRt"/>
</dbReference>